<evidence type="ECO:0000313" key="1">
    <source>
        <dbReference type="EMBL" id="CAB4696467.1"/>
    </source>
</evidence>
<accession>A0A6J6PCR8</accession>
<protein>
    <submittedName>
        <fullName evidence="1">Unannotated protein</fullName>
    </submittedName>
</protein>
<reference evidence="1" key="1">
    <citation type="submission" date="2020-05" db="EMBL/GenBank/DDBJ databases">
        <authorList>
            <person name="Chiriac C."/>
            <person name="Salcher M."/>
            <person name="Ghai R."/>
            <person name="Kavagutti S V."/>
        </authorList>
    </citation>
    <scope>NUCLEOTIDE SEQUENCE</scope>
</reference>
<name>A0A6J6PCR8_9ZZZZ</name>
<sequence>MLHVRFAGGDEHVNAATLCRLDGFPTTIDIAQRRTRQTTNHWSAHGLRDGLHGLEVALAGDRETSLDDIDAKTSELLRDFNLLALIKRDSRRLFAVTKGRVENDDPVVVCGGVGGGTHNGAFRGMCCIVGIKRKLAGERKNLPARGRRRLAGAICGTRLTK</sequence>
<gene>
    <name evidence="1" type="ORF">UFOPK2350_01851</name>
</gene>
<proteinExistence type="predicted"/>
<dbReference type="AlphaFoldDB" id="A0A6J6PCR8"/>
<organism evidence="1">
    <name type="scientific">freshwater metagenome</name>
    <dbReference type="NCBI Taxonomy" id="449393"/>
    <lineage>
        <taxon>unclassified sequences</taxon>
        <taxon>metagenomes</taxon>
        <taxon>ecological metagenomes</taxon>
    </lineage>
</organism>
<dbReference type="EMBL" id="CAEZXE010000240">
    <property type="protein sequence ID" value="CAB4696467.1"/>
    <property type="molecule type" value="Genomic_DNA"/>
</dbReference>